<dbReference type="Gene3D" id="2.40.50.40">
    <property type="match status" value="2"/>
</dbReference>
<evidence type="ECO:0000256" key="7">
    <source>
        <dbReference type="ARBA" id="ARBA00022801"/>
    </source>
</evidence>
<evidence type="ECO:0000256" key="13">
    <source>
        <dbReference type="SAM" id="Coils"/>
    </source>
</evidence>
<feature type="region of interest" description="Disordered" evidence="14">
    <location>
        <begin position="1915"/>
        <end position="2026"/>
    </location>
</feature>
<dbReference type="GO" id="GO:0003677">
    <property type="term" value="F:DNA binding"/>
    <property type="evidence" value="ECO:0007669"/>
    <property type="project" value="UniProtKB-KW"/>
</dbReference>
<dbReference type="CDD" id="cd18659">
    <property type="entry name" value="CD2_tandem"/>
    <property type="match status" value="1"/>
</dbReference>
<feature type="domain" description="Helicase C-terminal" evidence="17">
    <location>
        <begin position="1359"/>
        <end position="1515"/>
    </location>
</feature>
<keyword evidence="11" id="KW-0539">Nucleus</keyword>
<feature type="region of interest" description="Disordered" evidence="14">
    <location>
        <begin position="2151"/>
        <end position="2449"/>
    </location>
</feature>
<evidence type="ECO:0000256" key="8">
    <source>
        <dbReference type="ARBA" id="ARBA00022840"/>
    </source>
</evidence>
<evidence type="ECO:0000259" key="15">
    <source>
        <dbReference type="PROSITE" id="PS50013"/>
    </source>
</evidence>
<dbReference type="SUPFAM" id="SSF54160">
    <property type="entry name" value="Chromo domain-like"/>
    <property type="match status" value="2"/>
</dbReference>
<dbReference type="SUPFAM" id="SSF52540">
    <property type="entry name" value="P-loop containing nucleoside triphosphate hydrolases"/>
    <property type="match status" value="2"/>
</dbReference>
<dbReference type="InterPro" id="IPR038718">
    <property type="entry name" value="SNF2-like_sf"/>
</dbReference>
<dbReference type="NCBIfam" id="TIGR01368">
    <property type="entry name" value="CPSaseIIsmall"/>
    <property type="match status" value="1"/>
</dbReference>
<feature type="domain" description="Chromo" evidence="15">
    <location>
        <begin position="859"/>
        <end position="935"/>
    </location>
</feature>
<dbReference type="GO" id="GO:0042393">
    <property type="term" value="F:histone binding"/>
    <property type="evidence" value="ECO:0007669"/>
    <property type="project" value="TreeGrafter"/>
</dbReference>
<evidence type="ECO:0000256" key="4">
    <source>
        <dbReference type="ARBA" id="ARBA00022598"/>
    </source>
</evidence>
<proteinExistence type="inferred from homology"/>
<feature type="compositionally biased region" description="Basic and acidic residues" evidence="14">
    <location>
        <begin position="2204"/>
        <end position="2215"/>
    </location>
</feature>
<dbReference type="PROSITE" id="PS51192">
    <property type="entry name" value="HELICASE_ATP_BIND_1"/>
    <property type="match status" value="1"/>
</dbReference>
<dbReference type="Gene3D" id="3.40.50.10810">
    <property type="entry name" value="Tandem AAA-ATPase domain"/>
    <property type="match status" value="1"/>
</dbReference>
<dbReference type="Pfam" id="PF00271">
    <property type="entry name" value="Helicase_C"/>
    <property type="match status" value="1"/>
</dbReference>
<dbReference type="Gene3D" id="3.40.50.880">
    <property type="match status" value="1"/>
</dbReference>
<dbReference type="PRINTS" id="PR00097">
    <property type="entry name" value="ANTSNTHASEII"/>
</dbReference>
<dbReference type="GO" id="GO:0003682">
    <property type="term" value="F:chromatin binding"/>
    <property type="evidence" value="ECO:0007669"/>
    <property type="project" value="TreeGrafter"/>
</dbReference>
<evidence type="ECO:0000256" key="9">
    <source>
        <dbReference type="ARBA" id="ARBA00022962"/>
    </source>
</evidence>
<dbReference type="Pfam" id="PF00176">
    <property type="entry name" value="SNF2-rel_dom"/>
    <property type="match status" value="1"/>
</dbReference>
<dbReference type="HAMAP" id="MF_01209">
    <property type="entry name" value="CPSase_S_chain"/>
    <property type="match status" value="1"/>
</dbReference>
<keyword evidence="6" id="KW-0547">Nucleotide-binding</keyword>
<dbReference type="Gene3D" id="3.40.50.300">
    <property type="entry name" value="P-loop containing nucleotide triphosphate hydrolases"/>
    <property type="match status" value="1"/>
</dbReference>
<dbReference type="InterPro" id="IPR056302">
    <property type="entry name" value="CHD1-2/Hrp3_HTH"/>
</dbReference>
<feature type="compositionally biased region" description="Basic residues" evidence="14">
    <location>
        <begin position="2296"/>
        <end position="2306"/>
    </location>
</feature>
<comment type="catalytic activity">
    <reaction evidence="12">
        <text>hydrogencarbonate + L-glutamine + 2 ATP + H2O = carbamoyl phosphate + L-glutamate + 2 ADP + phosphate + 2 H(+)</text>
        <dbReference type="Rhea" id="RHEA:18633"/>
        <dbReference type="ChEBI" id="CHEBI:15377"/>
        <dbReference type="ChEBI" id="CHEBI:15378"/>
        <dbReference type="ChEBI" id="CHEBI:17544"/>
        <dbReference type="ChEBI" id="CHEBI:29985"/>
        <dbReference type="ChEBI" id="CHEBI:30616"/>
        <dbReference type="ChEBI" id="CHEBI:43474"/>
        <dbReference type="ChEBI" id="CHEBI:58228"/>
        <dbReference type="ChEBI" id="CHEBI:58359"/>
        <dbReference type="ChEBI" id="CHEBI:456216"/>
        <dbReference type="EC" id="6.3.5.5"/>
    </reaction>
</comment>
<evidence type="ECO:0000256" key="10">
    <source>
        <dbReference type="ARBA" id="ARBA00023125"/>
    </source>
</evidence>
<dbReference type="GO" id="GO:0004088">
    <property type="term" value="F:carbamoyl-phosphate synthase (glutamine-hydrolyzing) activity"/>
    <property type="evidence" value="ECO:0007669"/>
    <property type="project" value="UniProtKB-EC"/>
</dbReference>
<evidence type="ECO:0000256" key="3">
    <source>
        <dbReference type="ARBA" id="ARBA00012738"/>
    </source>
</evidence>
<dbReference type="PANTHER" id="PTHR45623:SF14">
    <property type="entry name" value="CHROMODOMAIN-HELICASE-DNA-BINDING PROTEIN 1"/>
    <property type="match status" value="1"/>
</dbReference>
<keyword evidence="4" id="KW-0436">Ligase</keyword>
<feature type="compositionally biased region" description="Acidic residues" evidence="14">
    <location>
        <begin position="729"/>
        <end position="742"/>
    </location>
</feature>
<dbReference type="NCBIfam" id="NF009475">
    <property type="entry name" value="PRK12838.1"/>
    <property type="match status" value="1"/>
</dbReference>
<keyword evidence="8" id="KW-0067">ATP-binding</keyword>
<feature type="compositionally biased region" description="Basic and acidic residues" evidence="14">
    <location>
        <begin position="2251"/>
        <end position="2265"/>
    </location>
</feature>
<feature type="compositionally biased region" description="Low complexity" evidence="14">
    <location>
        <begin position="2241"/>
        <end position="2250"/>
    </location>
</feature>
<dbReference type="InterPro" id="IPR002474">
    <property type="entry name" value="CarbamoylP_synth_ssu_N"/>
</dbReference>
<accession>A0A2S4UVA2</accession>
<feature type="compositionally biased region" description="Polar residues" evidence="14">
    <location>
        <begin position="1630"/>
        <end position="1646"/>
    </location>
</feature>
<evidence type="ECO:0000256" key="12">
    <source>
        <dbReference type="ARBA" id="ARBA00048816"/>
    </source>
</evidence>
<dbReference type="PANTHER" id="PTHR45623">
    <property type="entry name" value="CHROMODOMAIN-HELICASE-DNA-BINDING PROTEIN 3-RELATED-RELATED"/>
    <property type="match status" value="1"/>
</dbReference>
<dbReference type="GO" id="GO:0005524">
    <property type="term" value="F:ATP binding"/>
    <property type="evidence" value="ECO:0007669"/>
    <property type="project" value="UniProtKB-KW"/>
</dbReference>
<keyword evidence="7" id="KW-0378">Hydrolase</keyword>
<evidence type="ECO:0000256" key="1">
    <source>
        <dbReference type="ARBA" id="ARBA00004123"/>
    </source>
</evidence>
<dbReference type="CDD" id="cd18665">
    <property type="entry name" value="CD1_tandem_CHD1_yeast_like"/>
    <property type="match status" value="1"/>
</dbReference>
<feature type="compositionally biased region" description="Pro residues" evidence="14">
    <location>
        <begin position="2387"/>
        <end position="2403"/>
    </location>
</feature>
<dbReference type="PROSITE" id="PS51273">
    <property type="entry name" value="GATASE_TYPE_1"/>
    <property type="match status" value="1"/>
</dbReference>
<dbReference type="SMART" id="SM01176">
    <property type="entry name" value="DUF4208"/>
    <property type="match status" value="1"/>
</dbReference>
<gene>
    <name evidence="18" type="ORF">PSTT_12626</name>
</gene>
<dbReference type="Gene3D" id="6.10.140.1440">
    <property type="match status" value="1"/>
</dbReference>
<dbReference type="InterPro" id="IPR016197">
    <property type="entry name" value="Chromo-like_dom_sf"/>
</dbReference>
<comment type="similarity">
    <text evidence="2">Belongs to the SNF2/RAD54 helicase family.</text>
</comment>
<evidence type="ECO:0000256" key="11">
    <source>
        <dbReference type="ARBA" id="ARBA00023242"/>
    </source>
</evidence>
<feature type="domain" description="Helicase ATP-binding" evidence="16">
    <location>
        <begin position="1065"/>
        <end position="1233"/>
    </location>
</feature>
<comment type="caution">
    <text evidence="18">The sequence shown here is derived from an EMBL/GenBank/DDBJ whole genome shotgun (WGS) entry which is preliminary data.</text>
</comment>
<dbReference type="PROSITE" id="PS51194">
    <property type="entry name" value="HELICASE_CTER"/>
    <property type="match status" value="1"/>
</dbReference>
<feature type="compositionally biased region" description="Basic residues" evidence="14">
    <location>
        <begin position="1977"/>
        <end position="1987"/>
    </location>
</feature>
<dbReference type="SUPFAM" id="SSF52021">
    <property type="entry name" value="Carbamoyl phosphate synthetase, small subunit N-terminal domain"/>
    <property type="match status" value="1"/>
</dbReference>
<feature type="region of interest" description="Disordered" evidence="14">
    <location>
        <begin position="599"/>
        <end position="809"/>
    </location>
</feature>
<dbReference type="InterPro" id="IPR000330">
    <property type="entry name" value="SNF2_N"/>
</dbReference>
<feature type="compositionally biased region" description="Basic and acidic residues" evidence="14">
    <location>
        <begin position="1915"/>
        <end position="1928"/>
    </location>
</feature>
<feature type="compositionally biased region" description="Polar residues" evidence="14">
    <location>
        <begin position="1959"/>
        <end position="1975"/>
    </location>
</feature>
<feature type="compositionally biased region" description="Basic and acidic residues" evidence="14">
    <location>
        <begin position="1677"/>
        <end position="1702"/>
    </location>
</feature>
<dbReference type="Pfam" id="PF23588">
    <property type="entry name" value="HTH_CHD1_Hrp3"/>
    <property type="match status" value="1"/>
</dbReference>
<dbReference type="CDD" id="cd17993">
    <property type="entry name" value="DEXHc_CHD1_2"/>
    <property type="match status" value="1"/>
</dbReference>
<dbReference type="Pfam" id="PF13907">
    <property type="entry name" value="CHD1-like_C"/>
    <property type="match status" value="1"/>
</dbReference>
<feature type="region of interest" description="Disordered" evidence="14">
    <location>
        <begin position="1610"/>
        <end position="1702"/>
    </location>
</feature>
<feature type="compositionally biased region" description="Polar residues" evidence="14">
    <location>
        <begin position="2157"/>
        <end position="2173"/>
    </location>
</feature>
<feature type="compositionally biased region" description="Polar residues" evidence="14">
    <location>
        <begin position="2308"/>
        <end position="2320"/>
    </location>
</feature>
<dbReference type="SMART" id="SM01097">
    <property type="entry name" value="CPSase_sm_chain"/>
    <property type="match status" value="1"/>
</dbReference>
<dbReference type="Pfam" id="PF00385">
    <property type="entry name" value="Chromo"/>
    <property type="match status" value="2"/>
</dbReference>
<reference evidence="18" key="1">
    <citation type="submission" date="2017-12" db="EMBL/GenBank/DDBJ databases">
        <title>Gene loss provides genomic basis for host adaptation in cereal stripe rust fungi.</title>
        <authorList>
            <person name="Xia C."/>
        </authorList>
    </citation>
    <scope>NUCLEOTIDE SEQUENCE [LARGE SCALE GENOMIC DNA]</scope>
    <source>
        <strain evidence="18">93-210</strain>
    </source>
</reference>
<dbReference type="Proteomes" id="UP000239156">
    <property type="component" value="Unassembled WGS sequence"/>
</dbReference>
<dbReference type="GO" id="GO:0005634">
    <property type="term" value="C:nucleus"/>
    <property type="evidence" value="ECO:0007669"/>
    <property type="project" value="UniProtKB-SubCell"/>
</dbReference>
<dbReference type="GO" id="GO:0016887">
    <property type="term" value="F:ATP hydrolysis activity"/>
    <property type="evidence" value="ECO:0007669"/>
    <property type="project" value="TreeGrafter"/>
</dbReference>
<keyword evidence="19" id="KW-1185">Reference proteome</keyword>
<dbReference type="GO" id="GO:0034728">
    <property type="term" value="P:nucleosome organization"/>
    <property type="evidence" value="ECO:0007669"/>
    <property type="project" value="TreeGrafter"/>
</dbReference>
<dbReference type="SMART" id="SM00487">
    <property type="entry name" value="DEXDc"/>
    <property type="match status" value="1"/>
</dbReference>
<feature type="compositionally biased region" description="Gly residues" evidence="14">
    <location>
        <begin position="2267"/>
        <end position="2281"/>
    </location>
</feature>
<dbReference type="EC" id="6.3.5.5" evidence="3"/>
<dbReference type="Gene3D" id="1.10.10.60">
    <property type="entry name" value="Homeodomain-like"/>
    <property type="match status" value="1"/>
</dbReference>
<dbReference type="InterPro" id="IPR035686">
    <property type="entry name" value="CPSase_GATase1"/>
</dbReference>
<feature type="compositionally biased region" description="Low complexity" evidence="14">
    <location>
        <begin position="608"/>
        <end position="625"/>
    </location>
</feature>
<keyword evidence="9" id="KW-0315">Glutamine amidotransferase</keyword>
<dbReference type="Pfam" id="PF00988">
    <property type="entry name" value="CPSase_sm_chain"/>
    <property type="match status" value="1"/>
</dbReference>
<dbReference type="Gene3D" id="3.50.30.20">
    <property type="entry name" value="Carbamoyl-phosphate synthase small subunit, N-terminal domain"/>
    <property type="match status" value="1"/>
</dbReference>
<evidence type="ECO:0000259" key="17">
    <source>
        <dbReference type="PROSITE" id="PS51194"/>
    </source>
</evidence>
<dbReference type="InterPro" id="IPR029062">
    <property type="entry name" value="Class_I_gatase-like"/>
</dbReference>
<organism evidence="18 19">
    <name type="scientific">Puccinia striiformis</name>
    <dbReference type="NCBI Taxonomy" id="27350"/>
    <lineage>
        <taxon>Eukaryota</taxon>
        <taxon>Fungi</taxon>
        <taxon>Dikarya</taxon>
        <taxon>Basidiomycota</taxon>
        <taxon>Pucciniomycotina</taxon>
        <taxon>Pucciniomycetes</taxon>
        <taxon>Pucciniales</taxon>
        <taxon>Pucciniaceae</taxon>
        <taxon>Puccinia</taxon>
    </lineage>
</organism>
<feature type="domain" description="Chromo" evidence="15">
    <location>
        <begin position="959"/>
        <end position="1026"/>
    </location>
</feature>
<feature type="compositionally biased region" description="Pro residues" evidence="14">
    <location>
        <begin position="2422"/>
        <end position="2440"/>
    </location>
</feature>
<feature type="compositionally biased region" description="Low complexity" evidence="14">
    <location>
        <begin position="633"/>
        <end position="680"/>
    </location>
</feature>
<dbReference type="GO" id="GO:0140658">
    <property type="term" value="F:ATP-dependent chromatin remodeler activity"/>
    <property type="evidence" value="ECO:0007669"/>
    <property type="project" value="TreeGrafter"/>
</dbReference>
<evidence type="ECO:0000256" key="14">
    <source>
        <dbReference type="SAM" id="MobiDB-lite"/>
    </source>
</evidence>
<dbReference type="PROSITE" id="PS50013">
    <property type="entry name" value="CHROMO_2"/>
    <property type="match status" value="2"/>
</dbReference>
<dbReference type="InterPro" id="IPR014001">
    <property type="entry name" value="Helicase_ATP-bd"/>
</dbReference>
<dbReference type="PRINTS" id="PR00099">
    <property type="entry name" value="CPSGATASE"/>
</dbReference>
<dbReference type="InterPro" id="IPR017926">
    <property type="entry name" value="GATASE"/>
</dbReference>
<dbReference type="VEuPathDB" id="FungiDB:PSTT_12626"/>
<evidence type="ECO:0000313" key="19">
    <source>
        <dbReference type="Proteomes" id="UP000239156"/>
    </source>
</evidence>
<dbReference type="VEuPathDB" id="FungiDB:PSHT_07164"/>
<dbReference type="InterPro" id="IPR001650">
    <property type="entry name" value="Helicase_C-like"/>
</dbReference>
<dbReference type="FunFam" id="3.50.30.20:FF:000003">
    <property type="entry name" value="Carbamoyl-phosphate synthase arginine-specific small chain"/>
    <property type="match status" value="1"/>
</dbReference>
<dbReference type="InterPro" id="IPR000953">
    <property type="entry name" value="Chromo/chromo_shadow_dom"/>
</dbReference>
<feature type="compositionally biased region" description="Basic residues" evidence="14">
    <location>
        <begin position="791"/>
        <end position="801"/>
    </location>
</feature>
<dbReference type="SUPFAM" id="SSF52317">
    <property type="entry name" value="Class I glutamine amidotransferase-like"/>
    <property type="match status" value="1"/>
</dbReference>
<evidence type="ECO:0000256" key="6">
    <source>
        <dbReference type="ARBA" id="ARBA00022741"/>
    </source>
</evidence>
<dbReference type="InterPro" id="IPR036480">
    <property type="entry name" value="CarbP_synth_ssu_N_sf"/>
</dbReference>
<evidence type="ECO:0000256" key="5">
    <source>
        <dbReference type="ARBA" id="ARBA00022737"/>
    </source>
</evidence>
<keyword evidence="10" id="KW-0238">DNA-binding</keyword>
<feature type="compositionally biased region" description="Low complexity" evidence="14">
    <location>
        <begin position="2282"/>
        <end position="2295"/>
    </location>
</feature>
<dbReference type="GO" id="GO:0000785">
    <property type="term" value="C:chromatin"/>
    <property type="evidence" value="ECO:0007669"/>
    <property type="project" value="TreeGrafter"/>
</dbReference>
<dbReference type="GO" id="GO:0006541">
    <property type="term" value="P:glutamine metabolic process"/>
    <property type="evidence" value="ECO:0007669"/>
    <property type="project" value="InterPro"/>
</dbReference>
<dbReference type="InterPro" id="IPR025260">
    <property type="entry name" value="CHD1-like_C"/>
</dbReference>
<dbReference type="CDD" id="cd01744">
    <property type="entry name" value="GATase1_CPSase"/>
    <property type="match status" value="1"/>
</dbReference>
<dbReference type="GO" id="GO:0006207">
    <property type="term" value="P:'de novo' pyrimidine nucleobase biosynthetic process"/>
    <property type="evidence" value="ECO:0007669"/>
    <property type="project" value="InterPro"/>
</dbReference>
<dbReference type="PRINTS" id="PR00096">
    <property type="entry name" value="GATASE"/>
</dbReference>
<dbReference type="InterPro" id="IPR006274">
    <property type="entry name" value="CarbamoylP_synth_ssu"/>
</dbReference>
<evidence type="ECO:0000313" key="18">
    <source>
        <dbReference type="EMBL" id="POW01219.1"/>
    </source>
</evidence>
<protein>
    <recommendedName>
        <fullName evidence="3">carbamoyl-phosphate synthase (glutamine-hydrolyzing)</fullName>
        <ecNumber evidence="3">6.3.5.5</ecNumber>
    </recommendedName>
</protein>
<dbReference type="SMART" id="SM00298">
    <property type="entry name" value="CHROMO"/>
    <property type="match status" value="2"/>
</dbReference>
<evidence type="ECO:0000259" key="16">
    <source>
        <dbReference type="PROSITE" id="PS51192"/>
    </source>
</evidence>
<dbReference type="SMART" id="SM00490">
    <property type="entry name" value="HELICc"/>
    <property type="match status" value="1"/>
</dbReference>
<dbReference type="InterPro" id="IPR049730">
    <property type="entry name" value="SNF2/RAD54-like_C"/>
</dbReference>
<dbReference type="CDD" id="cd18793">
    <property type="entry name" value="SF2_C_SNF"/>
    <property type="match status" value="1"/>
</dbReference>
<dbReference type="EMBL" id="PKSL01000163">
    <property type="protein sequence ID" value="POW01219.1"/>
    <property type="molecule type" value="Genomic_DNA"/>
</dbReference>
<feature type="coiled-coil region" evidence="13">
    <location>
        <begin position="1746"/>
        <end position="1773"/>
    </location>
</feature>
<keyword evidence="13" id="KW-0175">Coiled coil</keyword>
<keyword evidence="5" id="KW-0677">Repeat</keyword>
<dbReference type="InterPro" id="IPR027417">
    <property type="entry name" value="P-loop_NTPase"/>
</dbReference>
<feature type="compositionally biased region" description="Polar residues" evidence="14">
    <location>
        <begin position="2218"/>
        <end position="2232"/>
    </location>
</feature>
<evidence type="ECO:0000256" key="2">
    <source>
        <dbReference type="ARBA" id="ARBA00007025"/>
    </source>
</evidence>
<feature type="compositionally biased region" description="Basic residues" evidence="14">
    <location>
        <begin position="1667"/>
        <end position="1676"/>
    </location>
</feature>
<comment type="subcellular location">
    <subcellularLocation>
        <location evidence="1">Nucleus</location>
    </subcellularLocation>
</comment>
<dbReference type="Pfam" id="PF00117">
    <property type="entry name" value="GATase"/>
    <property type="match status" value="1"/>
</dbReference>
<name>A0A2S4UVA2_9BASI</name>
<feature type="compositionally biased region" description="Acidic residues" evidence="14">
    <location>
        <begin position="2001"/>
        <end position="2024"/>
    </location>
</feature>
<sequence>MEVIMRSHLLTLRSQLRLATLRPASRSFATTVKDTTPLEPCVDSDNCTFKEPTTDGRPATLHFKSGHVFTGRSFGAPVSTFGEAVFTTSTTSYPESMTDPSYRSQILVFTTPMIGNYGVPPNILATSPTPVPFSPDLFLESDRVQCSGVVVAELADRFSHYQAMESISNWCHRFGVPGITGVDTRAITSLLRQQGSSLAKIAVGDGHQTPVAPEQYWDPSGINLVAEASTKTAYTLNPTSPISIAMLDFGAKANIARSLVKHGAAVTVLPWDTPASEIIGKYHGLFLSNGPGDPKHAVAAVNTVRTVLNDAPNMPVFGICMGHQIIGLAAGLETYRMRFGNRGHNQPVLALANSGSIQAGRVFITSQNHQYAIELKDPFPEGWEPFFINCNDSSVEGIKSTEGSGRKVWGVQFHPEAAGGPLDVMEMTSNPPQRIGFGRLNVLNRKKSTGNRHHFPLSLNKSNRVLLVFVLTQAIHYLHQYHHQPHCPSIKVITLTTTQGKFGFFAPSPQSQSWSGLIDLFSFPSEVPRIQEQKAGDCYIRPPGPPFTSPKLEVEVSPSSYRMGLLFYQHLIINRPFPLLAHAADRLFTAMSLTSTLPTGRTGSTSTNNNNKQQQQQQLNSNRNQITNSNETHSSPSSASSSSISQPHIPSTAAPQSQSPSELDSDSSSSASPSSPSISSSDHEQAPPLPSRRQKSSALSSNRLELPQSYDAQLYGLRRSANTRQSKEFDDEDDEGTGDDDETRPIKRSKKQSTSGKKTQSKRKAGDQSASVTPRPVVESEHDDSDFSGGGRRHGKRRRAAVVRSDGEEPSLLRISARSGKATNYNEDDRYLGMLTESEDEQVAAYANQPTIAIGDEGDAIDAVLDHMKDTKLSDPSLNDPTQHLLYLIKWQGYSHLHATWESYEFAKQYRGFKKLENYIKNVWTPENLIHSDPKYTDEDREAFMIERNRTREQVEGYKIVERVIANRDAQPTLDIDHDHVEYLCKWRGLNYDACTWEAEETIETIAAKEIEGYQGRLQSKTVPYRSTAIGKSRPTFDRIKEQPKYIKVGGTLKDFQVTGLNWLAYVWHKGQNGILADEMGLGKTVQTCAFLSYLFHTMEQYGPFLIVVPLSTLPAWQMQCAQWAPDLNVIAYIGNKVSRQTIREYEFGPAKKTKFNILLTTYEIILKDRADLAHVKWQYLAVDEAHRLKSSESQLYEALMSFNIQAKLLITGTPLQNSVKELLALMHFLQPDKFDLSEGHFDLEDEEKEMKIKDLHTKLQSIMLRRLKKDVVQSLPTKSERILRVEMSELQMFWYKAILTRNYAALANSDSQVSLLNIAMELKKASNHPFLFPGAEPTTDTKEAALRGMVVNSGKMILLDKLLTRLKAEGHRVLIFSQMVRMLDIMSDYMSYRGYIFQRLDGTVPSEERRKAIGHFNSPDSPDFAFLLSTRAGGLGINLETADTVIIFDSDWNPQNDLQAMARAHRIGQKNHVNVYRLVTKDTVEEDVLERAKRKMILEYAIINQMDTSGKNVGRKEAPKPETTFNKDDLSAILKFGAANLFKSSADQSKLESMDLDEIMNKGENFETETAPTTTSLGGEDFLQQFAIQDVKADVTSWDEIIPLSERQRVESERTATATKRTGEGRSRGTATSRAADGSPSNKPNLTPADDDHGDDYEPNGPTKSGRYKKRKLGGRFKEDTPDSVSRPKESRDTSQSRSKELNLKEIRDLIRAIQHFGDIRQRYDTMVKFAKLESKDRDVTLKCVDELREICERALAENEEAIRLKRQAGEEVTPAMRNKAVLIEFRNVANINAETVMSRMKDLRLLHDELTSERDPLNWTHPASALKSTTAGWSCEWTEAKDNSLLIGAWRHGFGRWDLIRDDPELGLSDSIFLDDPKRVKGEEPKAKSIPGGVHLSRRGDYLLRALREYHEQQELEQEQGRDGFNSHHPTVSSNHHSHSAVDSQHRSSNKHGSRPSVKSRNSSHLTQKQQALGHQRHPKPHRHSPPAVRARSKSSSDLTEEGEGEEEGVEEDEDSMDEDECKEAMRPVKKELKELRADESRSIGGPARGNILILTMTLITFIIMMSTKLMSLIIRLAAILKRLITAIGHHIDHCVKITRGDEKTKARLRRHLWSFAVEWWPRPAGSTEPLIGADKMESMFIRLRSFDPKDQKSADASPSIPQAESQTVPSVQEPKASSLTPSSPPPPGFRRITPRSPSQDRYGREARNDAPRDSVGSSSGRYDTANGNNHRNEGWANGSGNKGSSSRNDGEGRYDSGDDRRRSGGGNGGRRIGSGSGNNNGSHRSNNSSHNNSNKRRGARPARKNPSSNGMSGQSSYYPPIGYESGPSAPIHLDGSGPPPNVTGYMAQPATGSPYYRPPSHSPSSVHPQVVANSRGSSYYPSPSAYPSPYPPAPVPPSYPHHPYIGSPHIPDPTSLAPTPVPHYPHLPQPPTNSLPHPPHHHSSST</sequence>
<dbReference type="InterPro" id="IPR023780">
    <property type="entry name" value="Chromo_domain"/>
</dbReference>